<sequence>IHKIIIKEKWHPFKIKFTQELAECDFDRR</sequence>
<reference evidence="1 2" key="1">
    <citation type="journal article" date="2010" name="Science">
        <title>Genomic comparison of the ants Camponotus floridanus and Harpegnathos saltator.</title>
        <authorList>
            <person name="Bonasio R."/>
            <person name="Zhang G."/>
            <person name="Ye C."/>
            <person name="Mutti N.S."/>
            <person name="Fang X."/>
            <person name="Qin N."/>
            <person name="Donahue G."/>
            <person name="Yang P."/>
            <person name="Li Q."/>
            <person name="Li C."/>
            <person name="Zhang P."/>
            <person name="Huang Z."/>
            <person name="Berger S.L."/>
            <person name="Reinberg D."/>
            <person name="Wang J."/>
            <person name="Liebig J."/>
        </authorList>
    </citation>
    <scope>NUCLEOTIDE SEQUENCE [LARGE SCALE GENOMIC DNA]</scope>
    <source>
        <strain evidence="1 2">R22 G/1</strain>
    </source>
</reference>
<gene>
    <name evidence="1" type="ORF">EAI_05310</name>
</gene>
<protein>
    <submittedName>
        <fullName evidence="1">Uncharacterized protein</fullName>
    </submittedName>
</protein>
<evidence type="ECO:0000313" key="1">
    <source>
        <dbReference type="EMBL" id="EFN86063.1"/>
    </source>
</evidence>
<dbReference type="Proteomes" id="UP000008237">
    <property type="component" value="Unassembled WGS sequence"/>
</dbReference>
<dbReference type="InParanoid" id="E2BE16"/>
<dbReference type="EMBL" id="GL447735">
    <property type="protein sequence ID" value="EFN86063.1"/>
    <property type="molecule type" value="Genomic_DNA"/>
</dbReference>
<name>E2BE16_HARSA</name>
<evidence type="ECO:0000313" key="2">
    <source>
        <dbReference type="Proteomes" id="UP000008237"/>
    </source>
</evidence>
<feature type="non-terminal residue" evidence="1">
    <location>
        <position position="29"/>
    </location>
</feature>
<proteinExistence type="predicted"/>
<organism evidence="2">
    <name type="scientific">Harpegnathos saltator</name>
    <name type="common">Jerdon's jumping ant</name>
    <dbReference type="NCBI Taxonomy" id="610380"/>
    <lineage>
        <taxon>Eukaryota</taxon>
        <taxon>Metazoa</taxon>
        <taxon>Ecdysozoa</taxon>
        <taxon>Arthropoda</taxon>
        <taxon>Hexapoda</taxon>
        <taxon>Insecta</taxon>
        <taxon>Pterygota</taxon>
        <taxon>Neoptera</taxon>
        <taxon>Endopterygota</taxon>
        <taxon>Hymenoptera</taxon>
        <taxon>Apocrita</taxon>
        <taxon>Aculeata</taxon>
        <taxon>Formicoidea</taxon>
        <taxon>Formicidae</taxon>
        <taxon>Ponerinae</taxon>
        <taxon>Ponerini</taxon>
        <taxon>Harpegnathos</taxon>
    </lineage>
</organism>
<feature type="non-terminal residue" evidence="1">
    <location>
        <position position="1"/>
    </location>
</feature>
<keyword evidence="2" id="KW-1185">Reference proteome</keyword>
<dbReference type="AlphaFoldDB" id="E2BE16"/>
<accession>E2BE16</accession>